<dbReference type="HOGENOM" id="CLU_137480_0_0_1"/>
<dbReference type="InterPro" id="IPR036786">
    <property type="entry name" value="Ribosome_mat_SBDS_N_sf"/>
</dbReference>
<dbReference type="Proteomes" id="UP000054166">
    <property type="component" value="Unassembled WGS sequence"/>
</dbReference>
<gene>
    <name evidence="2" type="ORF">PILCRDRAFT_811710</name>
</gene>
<dbReference type="InParanoid" id="A0A0C3GHR8"/>
<evidence type="ECO:0000313" key="3">
    <source>
        <dbReference type="Proteomes" id="UP000054166"/>
    </source>
</evidence>
<dbReference type="Pfam" id="PF01172">
    <property type="entry name" value="SBDS_N"/>
    <property type="match status" value="1"/>
</dbReference>
<sequence>MTTEVVYKPNSKSTDELKIFVNLDEYMKWKGWKAGDIADEPNLYDVVALDHVVHSGQGKQGIQGRASHQQLDTVFGTHDDTEVLKLMLEKGTLHGGSAIGKNTPIMNATRGSGVVDSRGKGQLTGI</sequence>
<reference evidence="2 3" key="1">
    <citation type="submission" date="2014-04" db="EMBL/GenBank/DDBJ databases">
        <authorList>
            <consortium name="DOE Joint Genome Institute"/>
            <person name="Kuo A."/>
            <person name="Tarkka M."/>
            <person name="Buscot F."/>
            <person name="Kohler A."/>
            <person name="Nagy L.G."/>
            <person name="Floudas D."/>
            <person name="Copeland A."/>
            <person name="Barry K.W."/>
            <person name="Cichocki N."/>
            <person name="Veneault-Fourrey C."/>
            <person name="LaButti K."/>
            <person name="Lindquist E.A."/>
            <person name="Lipzen A."/>
            <person name="Lundell T."/>
            <person name="Morin E."/>
            <person name="Murat C."/>
            <person name="Sun H."/>
            <person name="Tunlid A."/>
            <person name="Henrissat B."/>
            <person name="Grigoriev I.V."/>
            <person name="Hibbett D.S."/>
            <person name="Martin F."/>
            <person name="Nordberg H.P."/>
            <person name="Cantor M.N."/>
            <person name="Hua S.X."/>
        </authorList>
    </citation>
    <scope>NUCLEOTIDE SEQUENCE [LARGE SCALE GENOMIC DNA]</scope>
    <source>
        <strain evidence="2 3">F 1598</strain>
    </source>
</reference>
<dbReference type="Gene3D" id="3.30.1250.10">
    <property type="entry name" value="Ribosome maturation protein SBDS, N-terminal domain"/>
    <property type="match status" value="1"/>
</dbReference>
<accession>A0A0C3GHR8</accession>
<dbReference type="AlphaFoldDB" id="A0A0C3GHR8"/>
<protein>
    <recommendedName>
        <fullName evidence="1">Ribosome maturation protein SDO1/SBDS N-terminal domain-containing protein</fullName>
    </recommendedName>
</protein>
<dbReference type="EMBL" id="KN832972">
    <property type="protein sequence ID" value="KIM91199.1"/>
    <property type="molecule type" value="Genomic_DNA"/>
</dbReference>
<feature type="domain" description="Ribosome maturation protein SDO1/SBDS N-terminal" evidence="1">
    <location>
        <begin position="3"/>
        <end position="96"/>
    </location>
</feature>
<evidence type="ECO:0000259" key="1">
    <source>
        <dbReference type="Pfam" id="PF01172"/>
    </source>
</evidence>
<organism evidence="2 3">
    <name type="scientific">Piloderma croceum (strain F 1598)</name>
    <dbReference type="NCBI Taxonomy" id="765440"/>
    <lineage>
        <taxon>Eukaryota</taxon>
        <taxon>Fungi</taxon>
        <taxon>Dikarya</taxon>
        <taxon>Basidiomycota</taxon>
        <taxon>Agaricomycotina</taxon>
        <taxon>Agaricomycetes</taxon>
        <taxon>Agaricomycetidae</taxon>
        <taxon>Atheliales</taxon>
        <taxon>Atheliaceae</taxon>
        <taxon>Piloderma</taxon>
    </lineage>
</organism>
<dbReference type="OrthoDB" id="2567806at2759"/>
<name>A0A0C3GHR8_PILCF</name>
<reference evidence="3" key="2">
    <citation type="submission" date="2015-01" db="EMBL/GenBank/DDBJ databases">
        <title>Evolutionary Origins and Diversification of the Mycorrhizal Mutualists.</title>
        <authorList>
            <consortium name="DOE Joint Genome Institute"/>
            <consortium name="Mycorrhizal Genomics Consortium"/>
            <person name="Kohler A."/>
            <person name="Kuo A."/>
            <person name="Nagy L.G."/>
            <person name="Floudas D."/>
            <person name="Copeland A."/>
            <person name="Barry K.W."/>
            <person name="Cichocki N."/>
            <person name="Veneault-Fourrey C."/>
            <person name="LaButti K."/>
            <person name="Lindquist E.A."/>
            <person name="Lipzen A."/>
            <person name="Lundell T."/>
            <person name="Morin E."/>
            <person name="Murat C."/>
            <person name="Riley R."/>
            <person name="Ohm R."/>
            <person name="Sun H."/>
            <person name="Tunlid A."/>
            <person name="Henrissat B."/>
            <person name="Grigoriev I.V."/>
            <person name="Hibbett D.S."/>
            <person name="Martin F."/>
        </authorList>
    </citation>
    <scope>NUCLEOTIDE SEQUENCE [LARGE SCALE GENOMIC DNA]</scope>
    <source>
        <strain evidence="3">F 1598</strain>
    </source>
</reference>
<keyword evidence="3" id="KW-1185">Reference proteome</keyword>
<dbReference type="SUPFAM" id="SSF89895">
    <property type="entry name" value="FYSH domain"/>
    <property type="match status" value="1"/>
</dbReference>
<evidence type="ECO:0000313" key="2">
    <source>
        <dbReference type="EMBL" id="KIM91199.1"/>
    </source>
</evidence>
<dbReference type="STRING" id="765440.A0A0C3GHR8"/>
<proteinExistence type="predicted"/>
<dbReference type="InterPro" id="IPR019783">
    <property type="entry name" value="SDO1/SBDS_N"/>
</dbReference>